<dbReference type="EMBL" id="CP033235">
    <property type="protein sequence ID" value="AZF67924.1"/>
    <property type="molecule type" value="Genomic_DNA"/>
</dbReference>
<dbReference type="KEGG" id="ssol:SULB_1135"/>
<evidence type="ECO:0000313" key="5">
    <source>
        <dbReference type="EMBL" id="AZF70544.1"/>
    </source>
</evidence>
<reference evidence="16" key="2">
    <citation type="submission" date="2016-04" db="EMBL/GenBank/DDBJ databases">
        <authorList>
            <person name="Shah S.A."/>
            <person name="Garrett R.A."/>
        </authorList>
    </citation>
    <scope>NUCLEOTIDE SEQUENCE [LARGE SCALE GENOMIC DNA]</scope>
    <source>
        <strain evidence="16">ATCC 35091 / DSM 1616 / JCM 8930 / NBRC 15331 / P1</strain>
    </source>
</reference>
<dbReference type="Proteomes" id="UP000033057">
    <property type="component" value="Chromosome"/>
</dbReference>
<evidence type="ECO:0000313" key="1">
    <source>
        <dbReference type="EMBL" id="AKA73457.1"/>
    </source>
</evidence>
<dbReference type="EMBL" id="CP011056">
    <property type="protein sequence ID" value="AKA76155.1"/>
    <property type="molecule type" value="Genomic_DNA"/>
</dbReference>
<organism evidence="1 14">
    <name type="scientific">Saccharolobus solfataricus</name>
    <name type="common">Sulfolobus solfataricus</name>
    <dbReference type="NCBI Taxonomy" id="2287"/>
    <lineage>
        <taxon>Archaea</taxon>
        <taxon>Thermoproteota</taxon>
        <taxon>Thermoprotei</taxon>
        <taxon>Sulfolobales</taxon>
        <taxon>Sulfolobaceae</taxon>
        <taxon>Saccharolobus</taxon>
    </lineage>
</organism>
<reference evidence="17 18" key="4">
    <citation type="journal article" date="2018" name="Proc. Natl. Acad. Sci. U.S.A.">
        <title>Nonmutational mechanism of inheritance in the Archaeon Sulfolobus solfataricus.</title>
        <authorList>
            <person name="Payne S."/>
            <person name="McCarthy S."/>
            <person name="Johnson T."/>
            <person name="North E."/>
            <person name="Blum P."/>
        </authorList>
    </citation>
    <scope>NUCLEOTIDE SEQUENCE [LARGE SCALE GENOMIC DNA]</scope>
    <source>
        <strain evidence="5 17">SARC-H</strain>
        <strain evidence="6 21">SARC-I</strain>
        <strain evidence="8 22">SARC-N</strain>
        <strain evidence="9 23">SARC-O</strain>
        <strain evidence="10 18">SUL120</strain>
        <strain evidence="4 19">SULG</strain>
        <strain evidence="7 20">SULM</strain>
    </source>
</reference>
<evidence type="ECO:0000313" key="19">
    <source>
        <dbReference type="Proteomes" id="UP000273194"/>
    </source>
</evidence>
<evidence type="ECO:0000313" key="10">
    <source>
        <dbReference type="EMBL" id="AZF83641.1"/>
    </source>
</evidence>
<evidence type="ECO:0000313" key="2">
    <source>
        <dbReference type="EMBL" id="AKA76155.1"/>
    </source>
</evidence>
<dbReference type="Proteomes" id="UP000273194">
    <property type="component" value="Chromosome"/>
</dbReference>
<evidence type="ECO:0000313" key="20">
    <source>
        <dbReference type="Proteomes" id="UP000273443"/>
    </source>
</evidence>
<evidence type="ECO:0000313" key="23">
    <source>
        <dbReference type="Proteomes" id="UP000282269"/>
    </source>
</evidence>
<evidence type="ECO:0000313" key="24">
    <source>
        <dbReference type="Proteomes" id="UP000594632"/>
    </source>
</evidence>
<evidence type="ECO:0000313" key="8">
    <source>
        <dbReference type="EMBL" id="AZF78396.1"/>
    </source>
</evidence>
<evidence type="ECO:0000313" key="13">
    <source>
        <dbReference type="Proteomes" id="UP000033057"/>
    </source>
</evidence>
<evidence type="ECO:0000313" key="17">
    <source>
        <dbReference type="Proteomes" id="UP000267993"/>
    </source>
</evidence>
<dbReference type="Proteomes" id="UP000594632">
    <property type="component" value="Chromosome"/>
</dbReference>
<dbReference type="EMBL" id="CP033241">
    <property type="protein sequence ID" value="AZF83641.1"/>
    <property type="molecule type" value="Genomic_DNA"/>
</dbReference>
<dbReference type="NCBIfam" id="NF046072">
    <property type="entry name" value="UpsX"/>
    <property type="match status" value="1"/>
</dbReference>
<dbReference type="KEGG" id="ssof:SULC_1133"/>
<gene>
    <name evidence="11" type="ORF">HFC64_12060</name>
    <name evidence="12" type="ORF">SSOP1_0112</name>
    <name evidence="3" type="ORF">SULA_1134</name>
    <name evidence="1" type="ORF">SULB_1135</name>
    <name evidence="2" type="ORF">SULC_1133</name>
    <name evidence="4" type="ORF">SULG_05580</name>
    <name evidence="5" type="ORF">SULH_05580</name>
    <name evidence="6" type="ORF">SULI_05580</name>
    <name evidence="7" type="ORF">SULM_05580</name>
    <name evidence="8" type="ORF">SULN_05580</name>
    <name evidence="9" type="ORF">SULO_05590</name>
    <name evidence="10" type="ORF">SULZ_05820</name>
</gene>
<protein>
    <submittedName>
        <fullName evidence="1">Uncharacterized protein</fullName>
    </submittedName>
</protein>
<evidence type="ECO:0000313" key="16">
    <source>
        <dbReference type="Proteomes" id="UP000076770"/>
    </source>
</evidence>
<reference evidence="12" key="3">
    <citation type="submission" date="2016-04" db="EMBL/GenBank/DDBJ databases">
        <authorList>
            <person name="Evans L.H."/>
            <person name="Alamgir A."/>
            <person name="Owens N."/>
            <person name="Weber N.D."/>
            <person name="Virtaneva K."/>
            <person name="Barbian K."/>
            <person name="Babar A."/>
            <person name="Rosenke K."/>
        </authorList>
    </citation>
    <scope>NUCLEOTIDE SEQUENCE</scope>
    <source>
        <strain evidence="12">P1</strain>
    </source>
</reference>
<dbReference type="Proteomes" id="UP000282269">
    <property type="component" value="Chromosome"/>
</dbReference>
<dbReference type="Proteomes" id="UP000033085">
    <property type="component" value="Chromosome"/>
</dbReference>
<dbReference type="Proteomes" id="UP000275843">
    <property type="component" value="Chromosome"/>
</dbReference>
<evidence type="ECO:0000313" key="15">
    <source>
        <dbReference type="Proteomes" id="UP000033106"/>
    </source>
</evidence>
<reference evidence="13 14" key="1">
    <citation type="journal article" date="2015" name="Genome Announc.">
        <title>Complete Genome Sequence of Sulfolobus solfataricus Strain 98/2 and Evolved Derivatives.</title>
        <authorList>
            <person name="McCarthy S."/>
            <person name="Gradnigo J."/>
            <person name="Johnson T."/>
            <person name="Payne S."/>
            <person name="Lipzen A."/>
            <person name="Martin J."/>
            <person name="Schackwitz W."/>
            <person name="Moriyama E."/>
            <person name="Blum P."/>
        </authorList>
    </citation>
    <scope>NUCLEOTIDE SEQUENCE [LARGE SCALE GENOMIC DNA]</scope>
    <source>
        <strain evidence="13">98/2 SULC</strain>
        <strain evidence="1">SARC-B</strain>
        <strain evidence="2">SARC-C</strain>
        <strain evidence="3 15">SULA</strain>
        <strain evidence="14">SULB</strain>
    </source>
</reference>
<dbReference type="Proteomes" id="UP000267993">
    <property type="component" value="Chromosome"/>
</dbReference>
<dbReference type="KEGG" id="ssoa:SULA_1134"/>
<dbReference type="EMBL" id="CP033237">
    <property type="protein sequence ID" value="AZF73164.1"/>
    <property type="molecule type" value="Genomic_DNA"/>
</dbReference>
<dbReference type="EMBL" id="CP011055">
    <property type="protein sequence ID" value="AKA73457.1"/>
    <property type="molecule type" value="Genomic_DNA"/>
</dbReference>
<dbReference type="EMBL" id="LT549890">
    <property type="protein sequence ID" value="SAI83666.1"/>
    <property type="molecule type" value="Genomic_DNA"/>
</dbReference>
<dbReference type="EMBL" id="CP033238">
    <property type="protein sequence ID" value="AZF75789.1"/>
    <property type="molecule type" value="Genomic_DNA"/>
</dbReference>
<evidence type="ECO:0000313" key="22">
    <source>
        <dbReference type="Proteomes" id="UP000278715"/>
    </source>
</evidence>
<dbReference type="EMBL" id="CP033236">
    <property type="protein sequence ID" value="AZF70544.1"/>
    <property type="molecule type" value="Genomic_DNA"/>
</dbReference>
<evidence type="ECO:0000313" key="12">
    <source>
        <dbReference type="EMBL" id="SAI83666.1"/>
    </source>
</evidence>
<dbReference type="EMBL" id="CP033239">
    <property type="protein sequence ID" value="AZF78396.1"/>
    <property type="molecule type" value="Genomic_DNA"/>
</dbReference>
<dbReference type="Proteomes" id="UP000273443">
    <property type="component" value="Chromosome"/>
</dbReference>
<dbReference type="OMA" id="IQVYYAT"/>
<dbReference type="Proteomes" id="UP000076770">
    <property type="component" value="Chromosome i"/>
</dbReference>
<dbReference type="EMBL" id="CP050869">
    <property type="protein sequence ID" value="QPG50444.1"/>
    <property type="molecule type" value="Genomic_DNA"/>
</dbReference>
<reference evidence="1" key="5">
    <citation type="submission" date="2018-10" db="EMBL/GenBank/DDBJ databases">
        <authorList>
            <person name="McCarthy S."/>
            <person name="Gradnigo J."/>
            <person name="Johnson T."/>
            <person name="Payne S."/>
            <person name="Lipzen A."/>
            <person name="Schackwitz W."/>
            <person name="Martin J."/>
            <person name="Moriyama E."/>
            <person name="Blum P."/>
        </authorList>
    </citation>
    <scope>NUCLEOTIDE SEQUENCE</scope>
    <source>
        <strain evidence="1">SARC-B</strain>
        <strain evidence="2">SARC-C</strain>
        <strain evidence="3">SULA</strain>
    </source>
</reference>
<evidence type="ECO:0000313" key="21">
    <source>
        <dbReference type="Proteomes" id="UP000275843"/>
    </source>
</evidence>
<sequence>MIKECMTIPDFILYQKLGLNFIPNLNCWLESKNENSVQLKCNVLRQPSVNISEFGIKISDDKWIFRKGNIVVMIEDGKETIIRKDEDEYVVDYIMYNDSEIYPIYLKGRKYNLNGEEYEKYLSYLDRKILVGKRNLIIILGNKQLNIDRGERIYLSRSFISVIYDSGTKVIDREGNISYFNFKGDYLGFIQSYGIIYRSSDGLIVSSKKGNIGICVDESYLIGEFSGGLLILCGESLKQYYNTGWREIERNIDSELFVNSNRNFFGVLKKGKLYIFDSNFSKLSTFDDVNSFNFDSKRIYLFSNDGTVGLAKLEENYRPIKIINVNNSVQSPIILQVDENYFHNFSIKNGKMIDIKVVEDKKKIVIIEPFEYRKNSLEISAGNIFFSFLDAIPYTSQLPKIEFSSAKILAADEGGNLITSPDKNALLIFNIKYSIPTRSQITFTIEALNQTFKFLARENSGKKLLKIPLSINNLKLLDVPVNVYAHVDDRLIASLEFLAPIKIVRKETTLNQNKITIINNSVKKEIVVIKNGIFEWKQLFEYPLEYKGILFGKEGEKIEVDGEKIVVREGYNLVRIVKDNANYAREYLVIGIKNPIKSVNAELKENQITVKLDMETNIPFEIFYGPHSFRGISKEETQITFPIEPIYNSIKIRAYTHGFTYESQYEFVDTIKLSILMALSEAKAIKEVLSNFGIV</sequence>
<evidence type="ECO:0000313" key="4">
    <source>
        <dbReference type="EMBL" id="AZF67924.1"/>
    </source>
</evidence>
<evidence type="ECO:0000313" key="7">
    <source>
        <dbReference type="EMBL" id="AZF75789.1"/>
    </source>
</evidence>
<dbReference type="EMBL" id="CP033240">
    <property type="protein sequence ID" value="AZF81002.1"/>
    <property type="molecule type" value="Genomic_DNA"/>
</dbReference>
<dbReference type="AlphaFoldDB" id="A0A0E3MA49"/>
<evidence type="ECO:0000313" key="14">
    <source>
        <dbReference type="Proteomes" id="UP000033085"/>
    </source>
</evidence>
<dbReference type="PATRIC" id="fig|2287.6.peg.1191"/>
<name>A0A0E3MA49_SACSO</name>
<dbReference type="EMBL" id="CP011057">
    <property type="protein sequence ID" value="AKA78847.1"/>
    <property type="molecule type" value="Genomic_DNA"/>
</dbReference>
<dbReference type="Proteomes" id="UP000033106">
    <property type="component" value="Chromosome"/>
</dbReference>
<proteinExistence type="predicted"/>
<evidence type="ECO:0000313" key="9">
    <source>
        <dbReference type="EMBL" id="AZF81002.1"/>
    </source>
</evidence>
<dbReference type="Proteomes" id="UP000269431">
    <property type="component" value="Chromosome"/>
</dbReference>
<accession>A0A0E3MA49</accession>
<reference evidence="11 24" key="6">
    <citation type="journal article" date="2020" name="Nat. Commun.">
        <title>The structures of two archaeal type IV pili illuminate evolutionary relationships.</title>
        <authorList>
            <person name="Wang F."/>
            <person name="Baquero D.P."/>
            <person name="Su Z."/>
            <person name="Beltran L.C."/>
            <person name="Prangishvili D."/>
            <person name="Krupovic M."/>
            <person name="Egelman E.H."/>
        </authorList>
    </citation>
    <scope>NUCLEOTIDE SEQUENCE [LARGE SCALE GENOMIC DNA]</scope>
    <source>
        <strain evidence="11 24">POZ149</strain>
    </source>
</reference>
<dbReference type="Proteomes" id="UP000278715">
    <property type="component" value="Chromosome"/>
</dbReference>
<evidence type="ECO:0000313" key="6">
    <source>
        <dbReference type="EMBL" id="AZF73164.1"/>
    </source>
</evidence>
<evidence type="ECO:0000313" key="11">
    <source>
        <dbReference type="EMBL" id="QPG50444.1"/>
    </source>
</evidence>
<evidence type="ECO:0000313" key="18">
    <source>
        <dbReference type="Proteomes" id="UP000269431"/>
    </source>
</evidence>
<evidence type="ECO:0000313" key="3">
    <source>
        <dbReference type="EMBL" id="AKA78847.1"/>
    </source>
</evidence>